<evidence type="ECO:0000256" key="1">
    <source>
        <dbReference type="ARBA" id="ARBA00022723"/>
    </source>
</evidence>
<reference evidence="6" key="1">
    <citation type="journal article" date="2020" name="mSystems">
        <title>Genome- and Community-Level Interaction Insights into Carbon Utilization and Element Cycling Functions of Hydrothermarchaeota in Hydrothermal Sediment.</title>
        <authorList>
            <person name="Zhou Z."/>
            <person name="Liu Y."/>
            <person name="Xu W."/>
            <person name="Pan J."/>
            <person name="Luo Z.H."/>
            <person name="Li M."/>
        </authorList>
    </citation>
    <scope>NUCLEOTIDE SEQUENCE [LARGE SCALE GENOMIC DNA]</scope>
    <source>
        <strain evidence="6">SpSt-1224</strain>
    </source>
</reference>
<evidence type="ECO:0000313" key="6">
    <source>
        <dbReference type="EMBL" id="HET97691.1"/>
    </source>
</evidence>
<dbReference type="InterPro" id="IPR000962">
    <property type="entry name" value="Znf_DskA_TraR"/>
</dbReference>
<sequence>MQDAITPEQVERTIAFHGHQCPGLWIGIRAAELCLRELGTHRDQDPLVAVVETDMCGVDAIQVLTGCTFGKGNLIHRDYGKSAFSFYRRRDGKGLRALFRNGVMGETGPELRGLMKKIFAGQASEAEKKRAGELKEENRRKVMAATLEELFTITEAAPMPRGAKILDSLECVACGESTMESRTRRFAGQTYCIPCFEQVEQKK</sequence>
<organism evidence="6">
    <name type="scientific">Desulfurivibrio alkaliphilus</name>
    <dbReference type="NCBI Taxonomy" id="427923"/>
    <lineage>
        <taxon>Bacteria</taxon>
        <taxon>Pseudomonadati</taxon>
        <taxon>Thermodesulfobacteriota</taxon>
        <taxon>Desulfobulbia</taxon>
        <taxon>Desulfobulbales</taxon>
        <taxon>Desulfobulbaceae</taxon>
        <taxon>Desulfurivibrio</taxon>
    </lineage>
</organism>
<dbReference type="PANTHER" id="PTHR39418:SF1">
    <property type="entry name" value="DEHYDROGENASE"/>
    <property type="match status" value="1"/>
</dbReference>
<dbReference type="InterPro" id="IPR053194">
    <property type="entry name" value="tRNA_methyltr_O"/>
</dbReference>
<feature type="domain" description="Formylmethanofuran dehydrogenase subunit E" evidence="5">
    <location>
        <begin position="16"/>
        <end position="152"/>
    </location>
</feature>
<evidence type="ECO:0000256" key="2">
    <source>
        <dbReference type="ARBA" id="ARBA00022771"/>
    </source>
</evidence>
<comment type="caution">
    <text evidence="6">The sequence shown here is derived from an EMBL/GenBank/DDBJ whole genome shotgun (WGS) entry which is preliminary data.</text>
</comment>
<evidence type="ECO:0000259" key="4">
    <source>
        <dbReference type="Pfam" id="PF01258"/>
    </source>
</evidence>
<dbReference type="Pfam" id="PF02663">
    <property type="entry name" value="FmdE"/>
    <property type="match status" value="1"/>
</dbReference>
<dbReference type="PANTHER" id="PTHR39418">
    <property type="entry name" value="DEHYDROGENASE-RELATED"/>
    <property type="match status" value="1"/>
</dbReference>
<dbReference type="SUPFAM" id="SSF143555">
    <property type="entry name" value="FwdE-like"/>
    <property type="match status" value="1"/>
</dbReference>
<keyword evidence="3" id="KW-0862">Zinc</keyword>
<accession>A0A7C2XQX6</accession>
<dbReference type="Gene3D" id="3.30.1330.130">
    <property type="match status" value="1"/>
</dbReference>
<gene>
    <name evidence="6" type="ORF">ENN98_03160</name>
</gene>
<keyword evidence="2" id="KW-0863">Zinc-finger</keyword>
<dbReference type="Proteomes" id="UP000885986">
    <property type="component" value="Unassembled WGS sequence"/>
</dbReference>
<evidence type="ECO:0000256" key="3">
    <source>
        <dbReference type="ARBA" id="ARBA00022833"/>
    </source>
</evidence>
<proteinExistence type="predicted"/>
<dbReference type="GO" id="GO:0008270">
    <property type="term" value="F:zinc ion binding"/>
    <property type="evidence" value="ECO:0007669"/>
    <property type="project" value="UniProtKB-KW"/>
</dbReference>
<dbReference type="EMBL" id="DSDS01000071">
    <property type="protein sequence ID" value="HET97691.1"/>
    <property type="molecule type" value="Genomic_DNA"/>
</dbReference>
<keyword evidence="1" id="KW-0479">Metal-binding</keyword>
<dbReference type="Pfam" id="PF01258">
    <property type="entry name" value="zf-dskA_traR"/>
    <property type="match status" value="1"/>
</dbReference>
<name>A0A7C2XQX6_9BACT</name>
<feature type="domain" description="Zinc finger DksA/TraR C4-type" evidence="4">
    <location>
        <begin position="171"/>
        <end position="201"/>
    </location>
</feature>
<dbReference type="InterPro" id="IPR026328">
    <property type="entry name" value="FmdE"/>
</dbReference>
<dbReference type="AlphaFoldDB" id="A0A7C2XQX6"/>
<evidence type="ECO:0000259" key="5">
    <source>
        <dbReference type="Pfam" id="PF02663"/>
    </source>
</evidence>
<dbReference type="InterPro" id="IPR003814">
    <property type="entry name" value="FmdEsu_dom"/>
</dbReference>
<protein>
    <submittedName>
        <fullName evidence="6">Formylmethanofuran dehydrogenase</fullName>
    </submittedName>
</protein>
<dbReference type="PIRSF" id="PIRSF006578">
    <property type="entry name" value="FwdE"/>
    <property type="match status" value="1"/>
</dbReference>